<feature type="compositionally biased region" description="Low complexity" evidence="1">
    <location>
        <begin position="229"/>
        <end position="248"/>
    </location>
</feature>
<feature type="chain" id="PRO_5039671986" description="VWFA domain-containing protein" evidence="2">
    <location>
        <begin position="24"/>
        <end position="727"/>
    </location>
</feature>
<organism evidence="5 6">
    <name type="scientific">Paenibacillus rigui</name>
    <dbReference type="NCBI Taxonomy" id="554312"/>
    <lineage>
        <taxon>Bacteria</taxon>
        <taxon>Bacillati</taxon>
        <taxon>Bacillota</taxon>
        <taxon>Bacilli</taxon>
        <taxon>Bacillales</taxon>
        <taxon>Paenibacillaceae</taxon>
        <taxon>Paenibacillus</taxon>
    </lineage>
</organism>
<proteinExistence type="predicted"/>
<keyword evidence="6" id="KW-1185">Reference proteome</keyword>
<dbReference type="SUPFAM" id="SSF53300">
    <property type="entry name" value="vWA-like"/>
    <property type="match status" value="1"/>
</dbReference>
<feature type="domain" description="SLH" evidence="4">
    <location>
        <begin position="29"/>
        <end position="92"/>
    </location>
</feature>
<feature type="domain" description="SLH" evidence="4">
    <location>
        <begin position="158"/>
        <end position="220"/>
    </location>
</feature>
<dbReference type="InterPro" id="IPR051465">
    <property type="entry name" value="Cell_Envelope_Struct_Comp"/>
</dbReference>
<dbReference type="AlphaFoldDB" id="A0A229UWU7"/>
<evidence type="ECO:0000313" key="5">
    <source>
        <dbReference type="EMBL" id="OXM87850.1"/>
    </source>
</evidence>
<gene>
    <name evidence="5" type="ORF">CF651_01695</name>
</gene>
<feature type="signal peptide" evidence="2">
    <location>
        <begin position="1"/>
        <end position="23"/>
    </location>
</feature>
<feature type="region of interest" description="Disordered" evidence="1">
    <location>
        <begin position="701"/>
        <end position="727"/>
    </location>
</feature>
<feature type="domain" description="VWFA" evidence="3">
    <location>
        <begin position="418"/>
        <end position="615"/>
    </location>
</feature>
<dbReference type="PANTHER" id="PTHR43308">
    <property type="entry name" value="OUTER MEMBRANE PROTEIN ALPHA-RELATED"/>
    <property type="match status" value="1"/>
</dbReference>
<sequence>MDLKKFVASALICCVSLSSGLTAAVGAEAGSPVFADVNDHWSKAETEYLAGKGIIDGVELDGKRWILPDRTVTRAEFVKMLVGATGKKAAGSSTAAFKDVPVGHWAQPYIETAKKEGWVDGYDNGSFQPDAQITRAELATMLVRGYQLKEQTGNTVSFADVPADYWAYASIRTAASNKLIEGSMENGQTVFKPVKSATRAESIAVIARYLKAQEGTNPPVTPTQPTDNPSTTTPTEAAAGAGASSGGSKHNNKANTVSLNGQQLIDTVGNGNPISGTDAQNNTVALAGLNLSGYYGSLSDIHVEMQKQETLTGSSTTVVPGLTGPVIEFNTNGNTFSNATLTLNVGSIATQQNLTAAYYNETTKKFEFLSTAYNVADGTVSFSTTHNSKYVLIDKTAWDQAWRNSLTVTSGVYKPYVDFAFIIDSSGSMMDTDPQNLRKKAVTDLVYGLNFNPNSEQVLEIRDISVANAVYHYEGSVYKEADRAAVIDFDNSARAVVTFSTYGPTVAAAVYYGIDSSGGTNIFAGLKLAYGQFESAGDANHRYIAVLLTDGEDTSGLAPDWNAITAAYGKGVTLITMGLGDSVNSGYLTQMATLGGGQYFHVRTSEQLEAAFRTVVDTTRHDEFVDADGDGIDDYYEVTGMLLENGMLVKTSIDPNNGKDTDQDGFTDGEEMGQPVDVVITEDMVPQGSDLVGKTVKMFKAMKSMPTDPRTRHKGKELPKGGQKAQT</sequence>
<dbReference type="Pfam" id="PF00092">
    <property type="entry name" value="VWA"/>
    <property type="match status" value="1"/>
</dbReference>
<accession>A0A229UWU7</accession>
<dbReference type="PANTHER" id="PTHR43308:SF5">
    <property type="entry name" value="S-LAYER PROTEIN _ PEPTIDOGLYCAN ENDO-BETA-N-ACETYLGLUCOSAMINIDASE"/>
    <property type="match status" value="1"/>
</dbReference>
<dbReference type="InterPro" id="IPR036465">
    <property type="entry name" value="vWFA_dom_sf"/>
</dbReference>
<dbReference type="SMART" id="SM00327">
    <property type="entry name" value="VWA"/>
    <property type="match status" value="1"/>
</dbReference>
<name>A0A229UWU7_9BACL</name>
<keyword evidence="2" id="KW-0732">Signal</keyword>
<feature type="region of interest" description="Disordered" evidence="1">
    <location>
        <begin position="214"/>
        <end position="252"/>
    </location>
</feature>
<dbReference type="InterPro" id="IPR002035">
    <property type="entry name" value="VWF_A"/>
</dbReference>
<dbReference type="RefSeq" id="WP_094013100.1">
    <property type="nucleotide sequence ID" value="NZ_NMQW01000002.1"/>
</dbReference>
<evidence type="ECO:0000259" key="4">
    <source>
        <dbReference type="PROSITE" id="PS51272"/>
    </source>
</evidence>
<dbReference type="EMBL" id="NMQW01000002">
    <property type="protein sequence ID" value="OXM87850.1"/>
    <property type="molecule type" value="Genomic_DNA"/>
</dbReference>
<feature type="compositionally biased region" description="Polar residues" evidence="1">
    <location>
        <begin position="214"/>
        <end position="228"/>
    </location>
</feature>
<dbReference type="OrthoDB" id="174569at2"/>
<dbReference type="Pfam" id="PF00395">
    <property type="entry name" value="SLH"/>
    <property type="match status" value="2"/>
</dbReference>
<protein>
    <recommendedName>
        <fullName evidence="7">VWFA domain-containing protein</fullName>
    </recommendedName>
</protein>
<dbReference type="Proteomes" id="UP000215509">
    <property type="component" value="Unassembled WGS sequence"/>
</dbReference>
<evidence type="ECO:0000256" key="2">
    <source>
        <dbReference type="SAM" id="SignalP"/>
    </source>
</evidence>
<reference evidence="5 6" key="1">
    <citation type="submission" date="2017-07" db="EMBL/GenBank/DDBJ databases">
        <title>Genome sequencing and assembly of Paenibacillus rigui.</title>
        <authorList>
            <person name="Mayilraj S."/>
        </authorList>
    </citation>
    <scope>NUCLEOTIDE SEQUENCE [LARGE SCALE GENOMIC DNA]</scope>
    <source>
        <strain evidence="5 6">JCM 16352</strain>
    </source>
</reference>
<feature type="domain" description="SLH" evidence="4">
    <location>
        <begin position="93"/>
        <end position="156"/>
    </location>
</feature>
<evidence type="ECO:0000256" key="1">
    <source>
        <dbReference type="SAM" id="MobiDB-lite"/>
    </source>
</evidence>
<dbReference type="Gene3D" id="3.40.50.410">
    <property type="entry name" value="von Willebrand factor, type A domain"/>
    <property type="match status" value="1"/>
</dbReference>
<dbReference type="InterPro" id="IPR001119">
    <property type="entry name" value="SLH_dom"/>
</dbReference>
<dbReference type="PROSITE" id="PS51272">
    <property type="entry name" value="SLH"/>
    <property type="match status" value="3"/>
</dbReference>
<dbReference type="CDD" id="cd00198">
    <property type="entry name" value="vWFA"/>
    <property type="match status" value="1"/>
</dbReference>
<evidence type="ECO:0000259" key="3">
    <source>
        <dbReference type="PROSITE" id="PS50234"/>
    </source>
</evidence>
<evidence type="ECO:0000313" key="6">
    <source>
        <dbReference type="Proteomes" id="UP000215509"/>
    </source>
</evidence>
<evidence type="ECO:0008006" key="7">
    <source>
        <dbReference type="Google" id="ProtNLM"/>
    </source>
</evidence>
<dbReference type="PROSITE" id="PS50234">
    <property type="entry name" value="VWFA"/>
    <property type="match status" value="1"/>
</dbReference>
<comment type="caution">
    <text evidence="5">The sequence shown here is derived from an EMBL/GenBank/DDBJ whole genome shotgun (WGS) entry which is preliminary data.</text>
</comment>